<feature type="transmembrane region" description="Helical" evidence="1">
    <location>
        <begin position="12"/>
        <end position="36"/>
    </location>
</feature>
<keyword evidence="2" id="KW-0378">Hydrolase</keyword>
<comment type="caution">
    <text evidence="2">The sequence shown here is derived from an EMBL/GenBank/DDBJ whole genome shotgun (WGS) entry which is preliminary data.</text>
</comment>
<keyword evidence="1" id="KW-1133">Transmembrane helix</keyword>
<keyword evidence="2" id="KW-0645">Protease</keyword>
<gene>
    <name evidence="2" type="ORF">EVA_19255</name>
</gene>
<dbReference type="GO" id="GO:0006508">
    <property type="term" value="P:proteolysis"/>
    <property type="evidence" value="ECO:0007669"/>
    <property type="project" value="UniProtKB-KW"/>
</dbReference>
<sequence length="84" mass="9652">MVQGKIPVGIREIWELLVIGAGSSQIVNILMSVLQIFLKDTSYQESMGRFTDGKSFWFLILTMGIIGPIAEEVVFRWLMYLRLR</sequence>
<protein>
    <submittedName>
        <fullName evidence="2">CAAX amino terminal protease family</fullName>
    </submittedName>
</protein>
<accession>J9FE04</accession>
<feature type="non-terminal residue" evidence="2">
    <location>
        <position position="84"/>
    </location>
</feature>
<evidence type="ECO:0000313" key="2">
    <source>
        <dbReference type="EMBL" id="EJW92638.1"/>
    </source>
</evidence>
<dbReference type="EMBL" id="AMCI01007424">
    <property type="protein sequence ID" value="EJW92638.1"/>
    <property type="molecule type" value="Genomic_DNA"/>
</dbReference>
<keyword evidence="1" id="KW-0812">Transmembrane</keyword>
<reference evidence="2" key="1">
    <citation type="journal article" date="2012" name="PLoS ONE">
        <title>Gene sets for utilization of primary and secondary nutrition supplies in the distal gut of endangered iberian lynx.</title>
        <authorList>
            <person name="Alcaide M."/>
            <person name="Messina E."/>
            <person name="Richter M."/>
            <person name="Bargiela R."/>
            <person name="Peplies J."/>
            <person name="Huws S.A."/>
            <person name="Newbold C.J."/>
            <person name="Golyshin P.N."/>
            <person name="Simon M.A."/>
            <person name="Lopez G."/>
            <person name="Yakimov M.M."/>
            <person name="Ferrer M."/>
        </authorList>
    </citation>
    <scope>NUCLEOTIDE SEQUENCE</scope>
</reference>
<dbReference type="GO" id="GO:0008233">
    <property type="term" value="F:peptidase activity"/>
    <property type="evidence" value="ECO:0007669"/>
    <property type="project" value="UniProtKB-KW"/>
</dbReference>
<keyword evidence="1" id="KW-0472">Membrane</keyword>
<evidence type="ECO:0000256" key="1">
    <source>
        <dbReference type="SAM" id="Phobius"/>
    </source>
</evidence>
<dbReference type="AlphaFoldDB" id="J9FE04"/>
<name>J9FE04_9ZZZZ</name>
<organism evidence="2">
    <name type="scientific">gut metagenome</name>
    <dbReference type="NCBI Taxonomy" id="749906"/>
    <lineage>
        <taxon>unclassified sequences</taxon>
        <taxon>metagenomes</taxon>
        <taxon>organismal metagenomes</taxon>
    </lineage>
</organism>
<proteinExistence type="predicted"/>
<feature type="transmembrane region" description="Helical" evidence="1">
    <location>
        <begin position="56"/>
        <end position="78"/>
    </location>
</feature>